<evidence type="ECO:0000313" key="3">
    <source>
        <dbReference type="Proteomes" id="UP000186058"/>
    </source>
</evidence>
<gene>
    <name evidence="2" type="ORF">A3844_03260</name>
</gene>
<evidence type="ECO:0000313" key="2">
    <source>
        <dbReference type="EMBL" id="OKP90890.1"/>
    </source>
</evidence>
<dbReference type="EMBL" id="LVWI01000002">
    <property type="protein sequence ID" value="OKP90890.1"/>
    <property type="molecule type" value="Genomic_DNA"/>
</dbReference>
<dbReference type="Pfam" id="PF09722">
    <property type="entry name" value="Xre_MbcA_ParS_C"/>
    <property type="match status" value="1"/>
</dbReference>
<feature type="domain" description="Antitoxin Xre/MbcA/ParS-like toxin-binding" evidence="1">
    <location>
        <begin position="50"/>
        <end position="91"/>
    </location>
</feature>
<dbReference type="Proteomes" id="UP000186058">
    <property type="component" value="Unassembled WGS sequence"/>
</dbReference>
<comment type="caution">
    <text evidence="2">The sequence shown here is derived from an EMBL/GenBank/DDBJ whole genome shotgun (WGS) entry which is preliminary data.</text>
</comment>
<accession>A0ABX3ESH3</accession>
<organism evidence="2 3">
    <name type="scientific">Paenibacillus helianthi</name>
    <dbReference type="NCBI Taxonomy" id="1349432"/>
    <lineage>
        <taxon>Bacteria</taxon>
        <taxon>Bacillati</taxon>
        <taxon>Bacillota</taxon>
        <taxon>Bacilli</taxon>
        <taxon>Bacillales</taxon>
        <taxon>Paenibacillaceae</taxon>
        <taxon>Paenibacillus</taxon>
    </lineage>
</organism>
<sequence length="93" mass="10828">MELDVFLKGYKEEDWKDYLEFCRGANVDYKTQLGEITLPEDIAVVLCYRFGENEATKWLHKQVPALGNIQPKELLSNERGQNILRAVLMRLPD</sequence>
<protein>
    <recommendedName>
        <fullName evidence="1">Antitoxin Xre/MbcA/ParS-like toxin-binding domain-containing protein</fullName>
    </recommendedName>
</protein>
<dbReference type="InterPro" id="IPR024467">
    <property type="entry name" value="Xre/MbcA/ParS-like_toxin-bd"/>
</dbReference>
<dbReference type="RefSeq" id="WP_074106611.1">
    <property type="nucleotide sequence ID" value="NZ_LVWI01000002.1"/>
</dbReference>
<proteinExistence type="predicted"/>
<reference evidence="2 3" key="1">
    <citation type="submission" date="2016-03" db="EMBL/GenBank/DDBJ databases">
        <authorList>
            <person name="Sant'Anna F.H."/>
            <person name="Ambrosini A."/>
            <person name="Souza R."/>
            <person name="Bach E."/>
            <person name="Fernandes G."/>
            <person name="Balsanelli E."/>
            <person name="Baura V.A."/>
            <person name="Souza E.M."/>
            <person name="Passaglia L."/>
        </authorList>
    </citation>
    <scope>NUCLEOTIDE SEQUENCE [LARGE SCALE GENOMIC DNA]</scope>
    <source>
        <strain evidence="2 3">P26E</strain>
    </source>
</reference>
<keyword evidence="3" id="KW-1185">Reference proteome</keyword>
<evidence type="ECO:0000259" key="1">
    <source>
        <dbReference type="Pfam" id="PF09722"/>
    </source>
</evidence>
<name>A0ABX3ESH3_9BACL</name>